<dbReference type="GO" id="GO:0046872">
    <property type="term" value="F:metal ion binding"/>
    <property type="evidence" value="ECO:0007669"/>
    <property type="project" value="UniProtKB-KW"/>
</dbReference>
<evidence type="ECO:0000313" key="3">
    <source>
        <dbReference type="Proteomes" id="UP000198984"/>
    </source>
</evidence>
<keyword evidence="1" id="KW-0479">Metal-binding</keyword>
<dbReference type="SFLD" id="SFLDG01020">
    <property type="entry name" value="Terpene_Cyclase_Like_2"/>
    <property type="match status" value="1"/>
</dbReference>
<gene>
    <name evidence="2" type="ORF">SAMN04488505_107265</name>
</gene>
<keyword evidence="3" id="KW-1185">Reference proteome</keyword>
<dbReference type="EMBL" id="FOBB01000007">
    <property type="protein sequence ID" value="SEN00075.1"/>
    <property type="molecule type" value="Genomic_DNA"/>
</dbReference>
<proteinExistence type="inferred from homology"/>
<dbReference type="Pfam" id="PF19086">
    <property type="entry name" value="Terpene_syn_C_2"/>
    <property type="match status" value="1"/>
</dbReference>
<sequence length="333" mass="38974">MEQLHLPQICCPFPASISHLLDDVHAHNMYWVQQFNLAPTPQLMAAYRQARFPWFVSRIYHTADYLELCLACDFCTWLFRVDDLLEQLGGNKRQHERVVQEMIRVLEHGQASVLSEQATLAAGLMDIWERMKALCPPGWQRRFIKNMKNLFDATCWEADNRFAAQPPGIAEYIKMRPYTSAMYPCIDLIEMMGQSWLPDEIRLHDAVQQLTLTCIEAVCWINDLVSFNKEQRINEPHNVVLLLQGEHRLSPYDAIREVTEVCNETIRHFQFLENKLLTGGKVVHKNLPHYTAGLRSWIRGNLDWSIFDTERYGVKVVKRDEEYLSFSKIFLEE</sequence>
<evidence type="ECO:0000313" key="2">
    <source>
        <dbReference type="EMBL" id="SEN00075.1"/>
    </source>
</evidence>
<comment type="cofactor">
    <cofactor evidence="1">
        <name>Mg(2+)</name>
        <dbReference type="ChEBI" id="CHEBI:18420"/>
    </cofactor>
</comment>
<protein>
    <recommendedName>
        <fullName evidence="1">Terpene synthase</fullName>
        <ecNumber evidence="1">4.2.3.-</ecNumber>
    </recommendedName>
</protein>
<keyword evidence="1" id="KW-0460">Magnesium</keyword>
<dbReference type="SUPFAM" id="SSF48576">
    <property type="entry name" value="Terpenoid synthases"/>
    <property type="match status" value="1"/>
</dbReference>
<dbReference type="RefSeq" id="WP_089918338.1">
    <property type="nucleotide sequence ID" value="NZ_FOBB01000007.1"/>
</dbReference>
<dbReference type="STRING" id="573321.SAMN04488505_107265"/>
<dbReference type="GO" id="GO:0010333">
    <property type="term" value="F:terpene synthase activity"/>
    <property type="evidence" value="ECO:0007669"/>
    <property type="project" value="InterPro"/>
</dbReference>
<name>A0A1H8CYP5_9BACT</name>
<dbReference type="InterPro" id="IPR008949">
    <property type="entry name" value="Isoprenoid_synthase_dom_sf"/>
</dbReference>
<dbReference type="PANTHER" id="PTHR35201:SF4">
    <property type="entry name" value="BETA-PINACENE SYNTHASE-RELATED"/>
    <property type="match status" value="1"/>
</dbReference>
<dbReference type="Proteomes" id="UP000198984">
    <property type="component" value="Unassembled WGS sequence"/>
</dbReference>
<accession>A0A1H8CYP5</accession>
<evidence type="ECO:0000256" key="1">
    <source>
        <dbReference type="RuleBase" id="RU366034"/>
    </source>
</evidence>
<dbReference type="PANTHER" id="PTHR35201">
    <property type="entry name" value="TERPENE SYNTHASE"/>
    <property type="match status" value="1"/>
</dbReference>
<keyword evidence="1" id="KW-0456">Lyase</keyword>
<dbReference type="AlphaFoldDB" id="A0A1H8CYP5"/>
<dbReference type="SFLD" id="SFLDS00005">
    <property type="entry name" value="Isoprenoid_Synthase_Type_I"/>
    <property type="match status" value="1"/>
</dbReference>
<dbReference type="EC" id="4.2.3.-" evidence="1"/>
<organism evidence="2 3">
    <name type="scientific">Chitinophaga rupis</name>
    <dbReference type="NCBI Taxonomy" id="573321"/>
    <lineage>
        <taxon>Bacteria</taxon>
        <taxon>Pseudomonadati</taxon>
        <taxon>Bacteroidota</taxon>
        <taxon>Chitinophagia</taxon>
        <taxon>Chitinophagales</taxon>
        <taxon>Chitinophagaceae</taxon>
        <taxon>Chitinophaga</taxon>
    </lineage>
</organism>
<comment type="similarity">
    <text evidence="1">Belongs to the terpene synthase family.</text>
</comment>
<dbReference type="InterPro" id="IPR034686">
    <property type="entry name" value="Terpene_cyclase-like_2"/>
</dbReference>
<dbReference type="OrthoDB" id="2989600at2"/>
<dbReference type="Gene3D" id="1.10.600.10">
    <property type="entry name" value="Farnesyl Diphosphate Synthase"/>
    <property type="match status" value="1"/>
</dbReference>
<reference evidence="2 3" key="1">
    <citation type="submission" date="2016-10" db="EMBL/GenBank/DDBJ databases">
        <authorList>
            <person name="de Groot N.N."/>
        </authorList>
    </citation>
    <scope>NUCLEOTIDE SEQUENCE [LARGE SCALE GENOMIC DNA]</scope>
    <source>
        <strain evidence="2 3">DSM 21039</strain>
    </source>
</reference>